<keyword evidence="1" id="KW-1133">Transmembrane helix</keyword>
<evidence type="ECO:0000256" key="1">
    <source>
        <dbReference type="SAM" id="Phobius"/>
    </source>
</evidence>
<feature type="transmembrane region" description="Helical" evidence="1">
    <location>
        <begin position="33"/>
        <end position="53"/>
    </location>
</feature>
<comment type="caution">
    <text evidence="2">The sequence shown here is derived from an EMBL/GenBank/DDBJ whole genome shotgun (WGS) entry which is preliminary data.</text>
</comment>
<keyword evidence="3" id="KW-1185">Reference proteome</keyword>
<keyword evidence="1" id="KW-0812">Transmembrane</keyword>
<dbReference type="EMBL" id="JARJCW010000050">
    <property type="protein sequence ID" value="KAJ7203655.1"/>
    <property type="molecule type" value="Genomic_DNA"/>
</dbReference>
<accession>A0AAD6YDB4</accession>
<name>A0AAD6YDB4_9AGAR</name>
<reference evidence="2" key="1">
    <citation type="submission" date="2023-03" db="EMBL/GenBank/DDBJ databases">
        <title>Massive genome expansion in bonnet fungi (Mycena s.s.) driven by repeated elements and novel gene families across ecological guilds.</title>
        <authorList>
            <consortium name="Lawrence Berkeley National Laboratory"/>
            <person name="Harder C.B."/>
            <person name="Miyauchi S."/>
            <person name="Viragh M."/>
            <person name="Kuo A."/>
            <person name="Thoen E."/>
            <person name="Andreopoulos B."/>
            <person name="Lu D."/>
            <person name="Skrede I."/>
            <person name="Drula E."/>
            <person name="Henrissat B."/>
            <person name="Morin E."/>
            <person name="Kohler A."/>
            <person name="Barry K."/>
            <person name="LaButti K."/>
            <person name="Morin E."/>
            <person name="Salamov A."/>
            <person name="Lipzen A."/>
            <person name="Mereny Z."/>
            <person name="Hegedus B."/>
            <person name="Baldrian P."/>
            <person name="Stursova M."/>
            <person name="Weitz H."/>
            <person name="Taylor A."/>
            <person name="Grigoriev I.V."/>
            <person name="Nagy L.G."/>
            <person name="Martin F."/>
            <person name="Kauserud H."/>
        </authorList>
    </citation>
    <scope>NUCLEOTIDE SEQUENCE</scope>
    <source>
        <strain evidence="2">9144</strain>
    </source>
</reference>
<evidence type="ECO:0000313" key="3">
    <source>
        <dbReference type="Proteomes" id="UP001219525"/>
    </source>
</evidence>
<feature type="transmembrane region" description="Helical" evidence="1">
    <location>
        <begin position="95"/>
        <end position="114"/>
    </location>
</feature>
<keyword evidence="1" id="KW-0472">Membrane</keyword>
<protein>
    <submittedName>
        <fullName evidence="2">Uncharacterized protein</fullName>
    </submittedName>
</protein>
<evidence type="ECO:0000313" key="2">
    <source>
        <dbReference type="EMBL" id="KAJ7203655.1"/>
    </source>
</evidence>
<organism evidence="2 3">
    <name type="scientific">Mycena pura</name>
    <dbReference type="NCBI Taxonomy" id="153505"/>
    <lineage>
        <taxon>Eukaryota</taxon>
        <taxon>Fungi</taxon>
        <taxon>Dikarya</taxon>
        <taxon>Basidiomycota</taxon>
        <taxon>Agaricomycotina</taxon>
        <taxon>Agaricomycetes</taxon>
        <taxon>Agaricomycetidae</taxon>
        <taxon>Agaricales</taxon>
        <taxon>Marasmiineae</taxon>
        <taxon>Mycenaceae</taxon>
        <taxon>Mycena</taxon>
    </lineage>
</organism>
<dbReference type="AlphaFoldDB" id="A0AAD6YDB4"/>
<proteinExistence type="predicted"/>
<dbReference type="Proteomes" id="UP001219525">
    <property type="component" value="Unassembled WGS sequence"/>
</dbReference>
<sequence>MQILWEVLVTLQEVLIESTLIVRVFAMYGRNPWIFAALAFVLLLVAIALWTTITNGRPHIFTAPGPGVPGCHNVTPRTDTQPIGLYGLQAVGKQWVMYFGLIVLVNTANLSTFYILLSGFLSWFATSLSITLLSRLILNLHEACMIGIETEEPNTVNLETLEFHVVTRADNSMN</sequence>
<gene>
    <name evidence="2" type="ORF">GGX14DRAFT_544303</name>
</gene>